<reference evidence="2 3" key="1">
    <citation type="submission" date="2020-08" db="EMBL/GenBank/DDBJ databases">
        <title>Genomic Encyclopedia of Type Strains, Phase IV (KMG-V): Genome sequencing to study the core and pangenomes of soil and plant-associated prokaryotes.</title>
        <authorList>
            <person name="Whitman W."/>
        </authorList>
    </citation>
    <scope>NUCLEOTIDE SEQUENCE [LARGE SCALE GENOMIC DNA]</scope>
    <source>
        <strain evidence="2 3">X5P3</strain>
    </source>
</reference>
<keyword evidence="1" id="KW-0472">Membrane</keyword>
<organism evidence="2 3">
    <name type="scientific">Granulicella mallensis</name>
    <dbReference type="NCBI Taxonomy" id="940614"/>
    <lineage>
        <taxon>Bacteria</taxon>
        <taxon>Pseudomonadati</taxon>
        <taxon>Acidobacteriota</taxon>
        <taxon>Terriglobia</taxon>
        <taxon>Terriglobales</taxon>
        <taxon>Acidobacteriaceae</taxon>
        <taxon>Granulicella</taxon>
    </lineage>
</organism>
<dbReference type="PANTHER" id="PTHR41386">
    <property type="entry name" value="INTEGRAL MEMBRANE PROTEIN-RELATED"/>
    <property type="match status" value="1"/>
</dbReference>
<dbReference type="InterPro" id="IPR010406">
    <property type="entry name" value="DUF1003"/>
</dbReference>
<feature type="transmembrane region" description="Helical" evidence="1">
    <location>
        <begin position="69"/>
        <end position="90"/>
    </location>
</feature>
<feature type="transmembrane region" description="Helical" evidence="1">
    <location>
        <begin position="33"/>
        <end position="57"/>
    </location>
</feature>
<dbReference type="PANTHER" id="PTHR41386:SF1">
    <property type="entry name" value="MEMBRANE PROTEIN"/>
    <property type="match status" value="1"/>
</dbReference>
<proteinExistence type="predicted"/>
<name>A0A7W8EAT2_9BACT</name>
<evidence type="ECO:0000256" key="1">
    <source>
        <dbReference type="SAM" id="Phobius"/>
    </source>
</evidence>
<protein>
    <submittedName>
        <fullName evidence="2">Putative membrane protein</fullName>
    </submittedName>
</protein>
<gene>
    <name evidence="2" type="ORF">HDF15_003480</name>
</gene>
<dbReference type="EMBL" id="JACHIO010000014">
    <property type="protein sequence ID" value="MBB5065117.1"/>
    <property type="molecule type" value="Genomic_DNA"/>
</dbReference>
<accession>A0A7W8EAT2</accession>
<keyword evidence="1" id="KW-1133">Transmembrane helix</keyword>
<sequence>MSQSHVQDHIELIAKHEQEFLSQRTRAVRVSDAIAGFVGSLPFVVGHLCVFALWIGYNLLPHTRHFDPVPFSLLQTCVAMESILVASFILMRQTRLGRRSDERDHLMLQILMLTEKEITAVLGMDRHIANEMGLSREANTKEVRELSQDTSIEDVAQTIREKLPEK</sequence>
<evidence type="ECO:0000313" key="2">
    <source>
        <dbReference type="EMBL" id="MBB5065117.1"/>
    </source>
</evidence>
<dbReference type="AlphaFoldDB" id="A0A7W8EAT2"/>
<keyword evidence="1" id="KW-0812">Transmembrane</keyword>
<comment type="caution">
    <text evidence="2">The sequence shown here is derived from an EMBL/GenBank/DDBJ whole genome shotgun (WGS) entry which is preliminary data.</text>
</comment>
<dbReference type="RefSeq" id="WP_184257546.1">
    <property type="nucleotide sequence ID" value="NZ_JACHIO010000014.1"/>
</dbReference>
<dbReference type="Pfam" id="PF06210">
    <property type="entry name" value="DUF1003"/>
    <property type="match status" value="1"/>
</dbReference>
<dbReference type="Proteomes" id="UP000584867">
    <property type="component" value="Unassembled WGS sequence"/>
</dbReference>
<evidence type="ECO:0000313" key="3">
    <source>
        <dbReference type="Proteomes" id="UP000584867"/>
    </source>
</evidence>